<evidence type="ECO:0000313" key="3">
    <source>
        <dbReference type="Proteomes" id="UP000298390"/>
    </source>
</evidence>
<dbReference type="EMBL" id="SEKV01000674">
    <property type="protein sequence ID" value="TFY54647.1"/>
    <property type="molecule type" value="Genomic_DNA"/>
</dbReference>
<dbReference type="CDD" id="cd01650">
    <property type="entry name" value="RT_nLTR_like"/>
    <property type="match status" value="1"/>
</dbReference>
<reference evidence="2 3" key="1">
    <citation type="submission" date="2019-01" db="EMBL/GenBank/DDBJ databases">
        <title>Genome sequencing of the rare red list fungi Fomitopsis rosea.</title>
        <authorList>
            <person name="Buettner E."/>
            <person name="Kellner H."/>
        </authorList>
    </citation>
    <scope>NUCLEOTIDE SEQUENCE [LARGE SCALE GENOMIC DNA]</scope>
    <source>
        <strain evidence="2 3">DSM 105464</strain>
    </source>
</reference>
<gene>
    <name evidence="2" type="ORF">EVJ58_g8730</name>
</gene>
<evidence type="ECO:0000313" key="2">
    <source>
        <dbReference type="EMBL" id="TFY54647.1"/>
    </source>
</evidence>
<comment type="caution">
    <text evidence="2">The sequence shown here is derived from an EMBL/GenBank/DDBJ whole genome shotgun (WGS) entry which is preliminary data.</text>
</comment>
<dbReference type="PANTHER" id="PTHR19446">
    <property type="entry name" value="REVERSE TRANSCRIPTASES"/>
    <property type="match status" value="1"/>
</dbReference>
<proteinExistence type="predicted"/>
<feature type="domain" description="Reverse transcriptase" evidence="1">
    <location>
        <begin position="134"/>
        <end position="257"/>
    </location>
</feature>
<protein>
    <recommendedName>
        <fullName evidence="1">Reverse transcriptase domain-containing protein</fullName>
    </recommendedName>
</protein>
<accession>A0A4Y9XZ75</accession>
<dbReference type="SUPFAM" id="SSF56672">
    <property type="entry name" value="DNA/RNA polymerases"/>
    <property type="match status" value="1"/>
</dbReference>
<dbReference type="InterPro" id="IPR000477">
    <property type="entry name" value="RT_dom"/>
</dbReference>
<dbReference type="InterPro" id="IPR043502">
    <property type="entry name" value="DNA/RNA_pol_sf"/>
</dbReference>
<dbReference type="Pfam" id="PF00078">
    <property type="entry name" value="RVT_1"/>
    <property type="match status" value="1"/>
</dbReference>
<name>A0A4Y9XZ75_9APHY</name>
<dbReference type="AlphaFoldDB" id="A0A4Y9XZ75"/>
<evidence type="ECO:0000259" key="1">
    <source>
        <dbReference type="Pfam" id="PF00078"/>
    </source>
</evidence>
<dbReference type="STRING" id="34475.A0A4Y9XZ75"/>
<sequence length="387" mass="43775">MAEAVMSYHNNIQDKDAPDFTFEKQEAAMRDVLRDVKADMDWQDKQLLSANVTRDEVRDALKKAQSGKAAGIDGIPYEFWAAFMGGADDETQTNDDGFDSIKYLTLVFNDIEAHGTLPDTKFADGWLCPIYKKGDKRKIENYRPITLLNSDYKIYTRTLTSKLGTVADTLIHEDQAGFVPKRHIENQTQTCRVLVDYAEALEEDGVIVALDQEKAYDKIDHTYLWRTLEALGLPPRFIKKMGPGGISQYLAVVQGMPSHVESELIKMIRTFMWDSSSSPPVGMDTLYRPISEGGLGLLDLKARNEAINMMWLKRYLTLTPNRPKWAYAMDAILAKHVVKRFGAIDTKAQVNTFLQSWTPAYAARSRLPRYIKDMLSTGKSYCQPGTT</sequence>
<dbReference type="Proteomes" id="UP000298390">
    <property type="component" value="Unassembled WGS sequence"/>
</dbReference>
<organism evidence="2 3">
    <name type="scientific">Rhodofomes roseus</name>
    <dbReference type="NCBI Taxonomy" id="34475"/>
    <lineage>
        <taxon>Eukaryota</taxon>
        <taxon>Fungi</taxon>
        <taxon>Dikarya</taxon>
        <taxon>Basidiomycota</taxon>
        <taxon>Agaricomycotina</taxon>
        <taxon>Agaricomycetes</taxon>
        <taxon>Polyporales</taxon>
        <taxon>Rhodofomes</taxon>
    </lineage>
</organism>